<name>W6QJ23_PENRF</name>
<dbReference type="InterPro" id="IPR051320">
    <property type="entry name" value="Viral_Replic_Matur_Polypro"/>
</dbReference>
<proteinExistence type="predicted"/>
<keyword evidence="3" id="KW-1185">Reference proteome</keyword>
<dbReference type="EMBL" id="HG792018">
    <property type="protein sequence ID" value="CDM36016.1"/>
    <property type="molecule type" value="Genomic_DNA"/>
</dbReference>
<dbReference type="Gene3D" id="3.30.70.270">
    <property type="match status" value="1"/>
</dbReference>
<gene>
    <name evidence="2" type="ORF">PROQFM164_S04g000897</name>
</gene>
<evidence type="ECO:0000259" key="1">
    <source>
        <dbReference type="Pfam" id="PF00078"/>
    </source>
</evidence>
<evidence type="ECO:0000313" key="2">
    <source>
        <dbReference type="EMBL" id="CDM36016.1"/>
    </source>
</evidence>
<protein>
    <submittedName>
        <fullName evidence="2">Probable transposable element</fullName>
    </submittedName>
</protein>
<organism evidence="2 3">
    <name type="scientific">Penicillium roqueforti (strain FM164)</name>
    <dbReference type="NCBI Taxonomy" id="1365484"/>
    <lineage>
        <taxon>Eukaryota</taxon>
        <taxon>Fungi</taxon>
        <taxon>Dikarya</taxon>
        <taxon>Ascomycota</taxon>
        <taxon>Pezizomycotina</taxon>
        <taxon>Eurotiomycetes</taxon>
        <taxon>Eurotiomycetidae</taxon>
        <taxon>Eurotiales</taxon>
        <taxon>Aspergillaceae</taxon>
        <taxon>Penicillium</taxon>
    </lineage>
</organism>
<dbReference type="CDD" id="cd01647">
    <property type="entry name" value="RT_LTR"/>
    <property type="match status" value="1"/>
</dbReference>
<reference evidence="2" key="1">
    <citation type="journal article" date="2014" name="Nat. Commun.">
        <title>Multiple recent horizontal transfers of a large genomic region in cheese making fungi.</title>
        <authorList>
            <person name="Cheeseman K."/>
            <person name="Ropars J."/>
            <person name="Renault P."/>
            <person name="Dupont J."/>
            <person name="Gouzy J."/>
            <person name="Branca A."/>
            <person name="Abraham A.L."/>
            <person name="Ceppi M."/>
            <person name="Conseiller E."/>
            <person name="Debuchy R."/>
            <person name="Malagnac F."/>
            <person name="Goarin A."/>
            <person name="Silar P."/>
            <person name="Lacoste S."/>
            <person name="Sallet E."/>
            <person name="Bensimon A."/>
            <person name="Giraud T."/>
            <person name="Brygoo Y."/>
        </authorList>
    </citation>
    <scope>NUCLEOTIDE SEQUENCE [LARGE SCALE GENOMIC DNA]</scope>
    <source>
        <strain evidence="2">FM164</strain>
    </source>
</reference>
<dbReference type="Proteomes" id="UP000030686">
    <property type="component" value="Unassembled WGS sequence"/>
</dbReference>
<dbReference type="STRING" id="1365484.W6QJ23"/>
<dbReference type="SUPFAM" id="SSF56672">
    <property type="entry name" value="DNA/RNA polymerases"/>
    <property type="match status" value="1"/>
</dbReference>
<dbReference type="AlphaFoldDB" id="W6QJ23"/>
<dbReference type="PANTHER" id="PTHR33064:SF37">
    <property type="entry name" value="RIBONUCLEASE H"/>
    <property type="match status" value="1"/>
</dbReference>
<dbReference type="PANTHER" id="PTHR33064">
    <property type="entry name" value="POL PROTEIN"/>
    <property type="match status" value="1"/>
</dbReference>
<dbReference type="OMA" id="KVERTRC"/>
<feature type="domain" description="Reverse transcriptase" evidence="1">
    <location>
        <begin position="107"/>
        <end position="257"/>
    </location>
</feature>
<evidence type="ECO:0000313" key="3">
    <source>
        <dbReference type="Proteomes" id="UP000030686"/>
    </source>
</evidence>
<dbReference type="InterPro" id="IPR000477">
    <property type="entry name" value="RT_dom"/>
</dbReference>
<dbReference type="InterPro" id="IPR043128">
    <property type="entry name" value="Rev_trsase/Diguanyl_cyclase"/>
</dbReference>
<dbReference type="Gene3D" id="3.10.10.10">
    <property type="entry name" value="HIV Type 1 Reverse Transcriptase, subunit A, domain 1"/>
    <property type="match status" value="1"/>
</dbReference>
<dbReference type="InterPro" id="IPR043502">
    <property type="entry name" value="DNA/RNA_pol_sf"/>
</dbReference>
<dbReference type="OrthoDB" id="4358334at2759"/>
<sequence>MPRLQTTSRQIPKIIPTTRKGSLRSVLPTSPSRGRIPLKPGWEARLPKSKIYPVGPKDREVIDAAFQPLHDQGKMSYTTGHTATGFPVFVVWRTTHRPGREPERKGRAVVDLRPLNKEVVRDIYPIPTMDDILLLTQGKKFITVLDASKFFYQWRVRREHRGRICVVSHRGQEKFHVAIMGFCNSVPYVQRQMDLLLKEFVEFCRAYLDDLVTASDTFDEHVEHLTLVLDVLEKHGVALEPKKAYVAFPEVSLLGQRVDGQGVLFWLRLMVAT</sequence>
<dbReference type="Pfam" id="PF00078">
    <property type="entry name" value="RVT_1"/>
    <property type="match status" value="1"/>
</dbReference>
<accession>W6QJ23</accession>